<organism evidence="1 2">
    <name type="scientific">Paenibacillus curdlanolyticus YK9</name>
    <dbReference type="NCBI Taxonomy" id="717606"/>
    <lineage>
        <taxon>Bacteria</taxon>
        <taxon>Bacillati</taxon>
        <taxon>Bacillota</taxon>
        <taxon>Bacilli</taxon>
        <taxon>Bacillales</taxon>
        <taxon>Paenibacillaceae</taxon>
        <taxon>Paenibacillus</taxon>
    </lineage>
</organism>
<protein>
    <submittedName>
        <fullName evidence="1">Uncharacterized protein</fullName>
    </submittedName>
</protein>
<evidence type="ECO:0000313" key="1">
    <source>
        <dbReference type="EMBL" id="EFM08794.1"/>
    </source>
</evidence>
<sequence>MNLDFFAKLTDKELCAAYEGEMEWMESSTLAEDNPLRALCENYEVESGEEIDLAEAIDAVLYEMATRYYKSRVKL</sequence>
<dbReference type="STRING" id="717606.PaecuDRAFT_4259"/>
<dbReference type="EMBL" id="AEDD01000013">
    <property type="protein sequence ID" value="EFM08794.1"/>
    <property type="molecule type" value="Genomic_DNA"/>
</dbReference>
<reference evidence="1 2" key="1">
    <citation type="submission" date="2010-07" db="EMBL/GenBank/DDBJ databases">
        <title>The draft genome of Paenibacillus curdlanolyticus YK9.</title>
        <authorList>
            <consortium name="US DOE Joint Genome Institute (JGI-PGF)"/>
            <person name="Lucas S."/>
            <person name="Copeland A."/>
            <person name="Lapidus A."/>
            <person name="Cheng J.-F."/>
            <person name="Bruce D."/>
            <person name="Goodwin L."/>
            <person name="Pitluck S."/>
            <person name="Land M.L."/>
            <person name="Hauser L."/>
            <person name="Chang Y.-J."/>
            <person name="Jeffries C."/>
            <person name="Anderson I.J."/>
            <person name="Johnson E."/>
            <person name="Loganathan U."/>
            <person name="Mulhopadhyay B."/>
            <person name="Kyrpides N."/>
            <person name="Woyke T.J."/>
        </authorList>
    </citation>
    <scope>NUCLEOTIDE SEQUENCE [LARGE SCALE GENOMIC DNA]</scope>
    <source>
        <strain evidence="1 2">YK9</strain>
    </source>
</reference>
<proteinExistence type="predicted"/>
<dbReference type="OrthoDB" id="2627457at2"/>
<gene>
    <name evidence="1" type="ORF">PaecuDRAFT_4259</name>
</gene>
<evidence type="ECO:0000313" key="2">
    <source>
        <dbReference type="Proteomes" id="UP000005387"/>
    </source>
</evidence>
<name>E0IF18_9BACL</name>
<accession>E0IF18</accession>
<dbReference type="Proteomes" id="UP000005387">
    <property type="component" value="Unassembled WGS sequence"/>
</dbReference>
<keyword evidence="2" id="KW-1185">Reference proteome</keyword>
<dbReference type="AlphaFoldDB" id="E0IF18"/>
<dbReference type="RefSeq" id="WP_006040242.1">
    <property type="nucleotide sequence ID" value="NZ_AEDD01000013.1"/>
</dbReference>